<accession>A0A4R6BN62</accession>
<keyword evidence="3" id="KW-1185">Reference proteome</keyword>
<evidence type="ECO:0000259" key="1">
    <source>
        <dbReference type="Pfam" id="PF13529"/>
    </source>
</evidence>
<feature type="domain" description="Peptidase C39-like" evidence="1">
    <location>
        <begin position="5"/>
        <end position="153"/>
    </location>
</feature>
<dbReference type="Pfam" id="PF13529">
    <property type="entry name" value="Peptidase_C39_2"/>
    <property type="match status" value="1"/>
</dbReference>
<evidence type="ECO:0000313" key="3">
    <source>
        <dbReference type="Proteomes" id="UP000295328"/>
    </source>
</evidence>
<dbReference type="AlphaFoldDB" id="A0A4R6BN62"/>
<dbReference type="Gene3D" id="3.90.70.10">
    <property type="entry name" value="Cysteine proteinases"/>
    <property type="match status" value="1"/>
</dbReference>
<organism evidence="2 3">
    <name type="scientific">Macrococcus hajekii</name>
    <dbReference type="NCBI Taxonomy" id="198482"/>
    <lineage>
        <taxon>Bacteria</taxon>
        <taxon>Bacillati</taxon>
        <taxon>Bacillota</taxon>
        <taxon>Bacilli</taxon>
        <taxon>Bacillales</taxon>
        <taxon>Staphylococcaceae</taxon>
        <taxon>Macrococcus</taxon>
    </lineage>
</organism>
<sequence>MKLIQVKIQSQWFPKPMIMGCEGVAASMLLSQDISPTQLMHHWPKHDSNPEKGYVGRPTTVSWNSHQTIFPSALVPYLKQLDAAVIDGTGASLEELETLLDHHQPVMVYHTHLGFPAFRRRFKTSDGIKHWVSNIHITLLIGYDDHHYYYIDPLWMKVGPLLLPALWPNKRQIIKMSKKRFRHSYEAPGKRCIYRKEGVQ</sequence>
<dbReference type="Proteomes" id="UP000295328">
    <property type="component" value="Unassembled WGS sequence"/>
</dbReference>
<proteinExistence type="predicted"/>
<dbReference type="OrthoDB" id="1164310at2"/>
<dbReference type="RefSeq" id="WP_133429389.1">
    <property type="nucleotide sequence ID" value="NZ_BMCC01000001.1"/>
</dbReference>
<gene>
    <name evidence="2" type="ORF">ERX37_04195</name>
</gene>
<dbReference type="PANTHER" id="PTHR37806">
    <property type="entry name" value="LMO0724 PROTEIN"/>
    <property type="match status" value="1"/>
</dbReference>
<dbReference type="InterPro" id="IPR039564">
    <property type="entry name" value="Peptidase_C39-like"/>
</dbReference>
<dbReference type="EMBL" id="SCWE01000001">
    <property type="protein sequence ID" value="TDM03294.1"/>
    <property type="molecule type" value="Genomic_DNA"/>
</dbReference>
<evidence type="ECO:0000313" key="2">
    <source>
        <dbReference type="EMBL" id="TDM03294.1"/>
    </source>
</evidence>
<name>A0A4R6BN62_9STAP</name>
<reference evidence="2 3" key="1">
    <citation type="submission" date="2019-01" db="EMBL/GenBank/DDBJ databases">
        <title>Draft genome sequences of the type strains of six Macrococcus species.</title>
        <authorList>
            <person name="Mazhar S."/>
            <person name="Altermann E."/>
            <person name="Hill C."/>
            <person name="Mcauliffe O."/>
        </authorList>
    </citation>
    <scope>NUCLEOTIDE SEQUENCE [LARGE SCALE GENOMIC DNA]</scope>
    <source>
        <strain evidence="2 3">CCM4809</strain>
    </source>
</reference>
<protein>
    <recommendedName>
        <fullName evidence="1">Peptidase C39-like domain-containing protein</fullName>
    </recommendedName>
</protein>
<dbReference type="PANTHER" id="PTHR37806:SF1">
    <property type="entry name" value="PEPTIDASE C39-LIKE DOMAIN-CONTAINING PROTEIN"/>
    <property type="match status" value="1"/>
</dbReference>
<comment type="caution">
    <text evidence="2">The sequence shown here is derived from an EMBL/GenBank/DDBJ whole genome shotgun (WGS) entry which is preliminary data.</text>
</comment>